<evidence type="ECO:0000259" key="6">
    <source>
        <dbReference type="PROSITE" id="PS50887"/>
    </source>
</evidence>
<evidence type="ECO:0000259" key="4">
    <source>
        <dbReference type="PROSITE" id="PS50112"/>
    </source>
</evidence>
<feature type="domain" description="PAC" evidence="5">
    <location>
        <begin position="94"/>
        <end position="145"/>
    </location>
</feature>
<dbReference type="SUPFAM" id="SSF55073">
    <property type="entry name" value="Nucleotide cyclase"/>
    <property type="match status" value="1"/>
</dbReference>
<accession>A0AB74UEN7</accession>
<protein>
    <recommendedName>
        <fullName evidence="2">diguanylate cyclase</fullName>
        <ecNumber evidence="2">2.7.7.65</ecNumber>
    </recommendedName>
</protein>
<dbReference type="EMBL" id="CP159578">
    <property type="protein sequence ID" value="XCJ79465.1"/>
    <property type="molecule type" value="Genomic_DNA"/>
</dbReference>
<dbReference type="EC" id="2.7.7.65" evidence="2"/>
<dbReference type="InterPro" id="IPR000014">
    <property type="entry name" value="PAS"/>
</dbReference>
<dbReference type="InterPro" id="IPR050469">
    <property type="entry name" value="Diguanylate_Cyclase"/>
</dbReference>
<dbReference type="GO" id="GO:0052621">
    <property type="term" value="F:diguanylate cyclase activity"/>
    <property type="evidence" value="ECO:0007669"/>
    <property type="project" value="UniProtKB-EC"/>
</dbReference>
<comment type="catalytic activity">
    <reaction evidence="3">
        <text>2 GTP = 3',3'-c-di-GMP + 2 diphosphate</text>
        <dbReference type="Rhea" id="RHEA:24898"/>
        <dbReference type="ChEBI" id="CHEBI:33019"/>
        <dbReference type="ChEBI" id="CHEBI:37565"/>
        <dbReference type="ChEBI" id="CHEBI:58805"/>
        <dbReference type="EC" id="2.7.7.65"/>
    </reaction>
</comment>
<dbReference type="NCBIfam" id="TIGR00229">
    <property type="entry name" value="sensory_box"/>
    <property type="match status" value="1"/>
</dbReference>
<dbReference type="PANTHER" id="PTHR45138">
    <property type="entry name" value="REGULATORY COMPONENTS OF SENSORY TRANSDUCTION SYSTEM"/>
    <property type="match status" value="1"/>
</dbReference>
<dbReference type="RefSeq" id="WP_353980398.1">
    <property type="nucleotide sequence ID" value="NZ_CP159578.1"/>
</dbReference>
<dbReference type="SMART" id="SM00091">
    <property type="entry name" value="PAS"/>
    <property type="match status" value="1"/>
</dbReference>
<keyword evidence="7" id="KW-0808">Transferase</keyword>
<proteinExistence type="predicted"/>
<dbReference type="InterPro" id="IPR000700">
    <property type="entry name" value="PAS-assoc_C"/>
</dbReference>
<dbReference type="InterPro" id="IPR035965">
    <property type="entry name" value="PAS-like_dom_sf"/>
</dbReference>
<evidence type="ECO:0000259" key="5">
    <source>
        <dbReference type="PROSITE" id="PS50113"/>
    </source>
</evidence>
<evidence type="ECO:0000313" key="7">
    <source>
        <dbReference type="EMBL" id="XCJ79465.1"/>
    </source>
</evidence>
<dbReference type="InterPro" id="IPR043128">
    <property type="entry name" value="Rev_trsase/Diguanyl_cyclase"/>
</dbReference>
<name>A0AB74UEN7_9GAMM</name>
<dbReference type="CDD" id="cd01949">
    <property type="entry name" value="GGDEF"/>
    <property type="match status" value="1"/>
</dbReference>
<organism evidence="7">
    <name type="scientific">Salinicola endophyticus</name>
    <dbReference type="NCBI Taxonomy" id="1949083"/>
    <lineage>
        <taxon>Bacteria</taxon>
        <taxon>Pseudomonadati</taxon>
        <taxon>Pseudomonadota</taxon>
        <taxon>Gammaproteobacteria</taxon>
        <taxon>Oceanospirillales</taxon>
        <taxon>Halomonadaceae</taxon>
        <taxon>Salinicola</taxon>
    </lineage>
</organism>
<dbReference type="SUPFAM" id="SSF55785">
    <property type="entry name" value="PYP-like sensor domain (PAS domain)"/>
    <property type="match status" value="1"/>
</dbReference>
<dbReference type="SMART" id="SM00267">
    <property type="entry name" value="GGDEF"/>
    <property type="match status" value="1"/>
</dbReference>
<dbReference type="Pfam" id="PF13426">
    <property type="entry name" value="PAS_9"/>
    <property type="match status" value="1"/>
</dbReference>
<comment type="cofactor">
    <cofactor evidence="1">
        <name>Mg(2+)</name>
        <dbReference type="ChEBI" id="CHEBI:18420"/>
    </cofactor>
</comment>
<dbReference type="InterPro" id="IPR000160">
    <property type="entry name" value="GGDEF_dom"/>
</dbReference>
<sequence length="312" mass="34837">MPQRSTSPPHFSDAALMTLIRSTPLAICITDAEGHFQMVNAAYCRLYGYAEEELLGEEFTMMLAPEHRDMMRRIHRTFIETGEDSDPLIGTPGARAEWEVVNRQGQPISVLAEAVRVEDDQGNVYKATFVVDISEHKALERSLREANQRLTKIAMYDELTGLQSRRAGLDRLEAEIHEHQRYGQPLCIAVIDLDGFKQINDTHGHAIGDEILVGIAELLRQSLRESDAAVRLGGDELLLVLPGISLDQATQAVERIRQTLASTSLTSHALEVTLSAGVAAYRDENQDALLERADRALYRAKRRGRNRVAQAR</sequence>
<dbReference type="PANTHER" id="PTHR45138:SF9">
    <property type="entry name" value="DIGUANYLATE CYCLASE DGCM-RELATED"/>
    <property type="match status" value="1"/>
</dbReference>
<reference evidence="7" key="1">
    <citation type="submission" date="2024-06" db="EMBL/GenBank/DDBJ databases">
        <title>Complete genome of Salinicola endophyticus HNIBRBA4755.</title>
        <authorList>
            <person name="Shin S.Y."/>
            <person name="Kang H."/>
            <person name="Song J."/>
        </authorList>
    </citation>
    <scope>NUCLEOTIDE SEQUENCE</scope>
    <source>
        <strain evidence="7">HNIBRBA4755</strain>
    </source>
</reference>
<evidence type="ECO:0000256" key="3">
    <source>
        <dbReference type="ARBA" id="ARBA00034247"/>
    </source>
</evidence>
<feature type="domain" description="PAS" evidence="4">
    <location>
        <begin position="12"/>
        <end position="82"/>
    </location>
</feature>
<feature type="domain" description="GGDEF" evidence="6">
    <location>
        <begin position="184"/>
        <end position="312"/>
    </location>
</feature>
<dbReference type="InterPro" id="IPR029787">
    <property type="entry name" value="Nucleotide_cyclase"/>
</dbReference>
<dbReference type="Gene3D" id="3.30.70.270">
    <property type="match status" value="1"/>
</dbReference>
<dbReference type="PROSITE" id="PS50887">
    <property type="entry name" value="GGDEF"/>
    <property type="match status" value="1"/>
</dbReference>
<gene>
    <name evidence="7" type="ORF">ABV408_18790</name>
</gene>
<dbReference type="AlphaFoldDB" id="A0AB74UEN7"/>
<keyword evidence="7" id="KW-0548">Nucleotidyltransferase</keyword>
<dbReference type="PROSITE" id="PS50113">
    <property type="entry name" value="PAC"/>
    <property type="match status" value="1"/>
</dbReference>
<dbReference type="Pfam" id="PF00990">
    <property type="entry name" value="GGDEF"/>
    <property type="match status" value="1"/>
</dbReference>
<dbReference type="FunFam" id="3.30.70.270:FF:000001">
    <property type="entry name" value="Diguanylate cyclase domain protein"/>
    <property type="match status" value="1"/>
</dbReference>
<evidence type="ECO:0000256" key="1">
    <source>
        <dbReference type="ARBA" id="ARBA00001946"/>
    </source>
</evidence>
<dbReference type="PROSITE" id="PS50112">
    <property type="entry name" value="PAS"/>
    <property type="match status" value="1"/>
</dbReference>
<evidence type="ECO:0000256" key="2">
    <source>
        <dbReference type="ARBA" id="ARBA00012528"/>
    </source>
</evidence>
<dbReference type="NCBIfam" id="TIGR00254">
    <property type="entry name" value="GGDEF"/>
    <property type="match status" value="1"/>
</dbReference>
<dbReference type="Gene3D" id="3.30.450.20">
    <property type="entry name" value="PAS domain"/>
    <property type="match status" value="1"/>
</dbReference>
<dbReference type="CDD" id="cd00130">
    <property type="entry name" value="PAS"/>
    <property type="match status" value="1"/>
</dbReference>